<evidence type="ECO:0000256" key="1">
    <source>
        <dbReference type="ARBA" id="ARBA00004651"/>
    </source>
</evidence>
<feature type="transmembrane region" description="Helical" evidence="8">
    <location>
        <begin position="434"/>
        <end position="458"/>
    </location>
</feature>
<reference evidence="9 10" key="1">
    <citation type="submission" date="2012-02" db="EMBL/GenBank/DDBJ databases">
        <title>Shotgun genome sequence of Phaeospirillum photometricum DSM 122.</title>
        <authorList>
            <person name="Duquesne K."/>
            <person name="Sturgis J."/>
        </authorList>
    </citation>
    <scope>NUCLEOTIDE SEQUENCE [LARGE SCALE GENOMIC DNA]</scope>
    <source>
        <strain evidence="10">DSM122</strain>
    </source>
</reference>
<evidence type="ECO:0000313" key="9">
    <source>
        <dbReference type="EMBL" id="CCG06801.1"/>
    </source>
</evidence>
<keyword evidence="2" id="KW-0813">Transport</keyword>
<feature type="compositionally biased region" description="Basic and acidic residues" evidence="7">
    <location>
        <begin position="1"/>
        <end position="10"/>
    </location>
</feature>
<accession>H6SMB8</accession>
<evidence type="ECO:0000256" key="7">
    <source>
        <dbReference type="SAM" id="MobiDB-lite"/>
    </source>
</evidence>
<dbReference type="InterPro" id="IPR002751">
    <property type="entry name" value="CbiM/NikMN"/>
</dbReference>
<dbReference type="eggNOG" id="COG0310">
    <property type="taxonomic scope" value="Bacteria"/>
</dbReference>
<sequence>MIMRRRDQRPDPQGGSRATMSAARSAILALAVLGGGIAPALAHFQELIPDRAVIEGSAPGPVTLDLTFTHPMAHGPVMPMGQPARVGVRVGDTTQDLKAALSERQSDGQQAYRLTHTPRTPGDYIYFVEPAPYWEPAEEKMIVHYTKVVVDAFGADEGWDTLVGFPVEIRPLTRPYGLYAGQVFTGVVLHNGQPVPHAPVEIEYRSEGKIKPPAEIFTTQVVHADANGTFSVGLPRAGWWGLAALIDGPTPMKNPRRQGRPRRIGRPPVGQHPGHAPLKEGAWGGLPPQPSLFPVPLPPSRSPLMHLADGILPLSVALPAAGLAGAGVVRGLVALTPERLPACALLGAVFFVASLIHVPIGPSSAHLILTGLLGMVLGWAAFPVVLVGLILQAVFFGFGGVLALGVNTLSMAVPAVLMGGLWRVLGPWAQTHGLSAGLGGLCGAGALLLSALLVAGALSLAGEAFWPAATLVLVGNAPVLVVEALVSAAAVALVGRVRPDLLHLQGATP</sequence>
<dbReference type="STRING" id="1150469.RSPPHO_00175"/>
<feature type="transmembrane region" description="Helical" evidence="8">
    <location>
        <begin position="398"/>
        <end position="422"/>
    </location>
</feature>
<proteinExistence type="predicted"/>
<dbReference type="PANTHER" id="PTHR34229:SF1">
    <property type="entry name" value="METAL TRANSPORT PROTEIN HI_1621-RELATED"/>
    <property type="match status" value="1"/>
</dbReference>
<evidence type="ECO:0000256" key="4">
    <source>
        <dbReference type="ARBA" id="ARBA00022692"/>
    </source>
</evidence>
<dbReference type="EMBL" id="HE663493">
    <property type="protein sequence ID" value="CCG06801.1"/>
    <property type="molecule type" value="Genomic_DNA"/>
</dbReference>
<keyword evidence="6 8" id="KW-0472">Membrane</keyword>
<dbReference type="Pfam" id="PF01891">
    <property type="entry name" value="CbiM"/>
    <property type="match status" value="1"/>
</dbReference>
<keyword evidence="9" id="KW-0449">Lipoprotein</keyword>
<organism evidence="9 10">
    <name type="scientific">Pararhodospirillum photometricum DSM 122</name>
    <dbReference type="NCBI Taxonomy" id="1150469"/>
    <lineage>
        <taxon>Bacteria</taxon>
        <taxon>Pseudomonadati</taxon>
        <taxon>Pseudomonadota</taxon>
        <taxon>Alphaproteobacteria</taxon>
        <taxon>Rhodospirillales</taxon>
        <taxon>Rhodospirillaceae</taxon>
        <taxon>Pararhodospirillum</taxon>
    </lineage>
</organism>
<protein>
    <submittedName>
        <fullName evidence="9">Lipoprotein, putative</fullName>
    </submittedName>
</protein>
<evidence type="ECO:0000256" key="2">
    <source>
        <dbReference type="ARBA" id="ARBA00022448"/>
    </source>
</evidence>
<evidence type="ECO:0000256" key="6">
    <source>
        <dbReference type="ARBA" id="ARBA00023136"/>
    </source>
</evidence>
<dbReference type="HOGENOM" id="CLU_535141_0_0_5"/>
<dbReference type="KEGG" id="rpm:RSPPHO_00175"/>
<keyword evidence="10" id="KW-1185">Reference proteome</keyword>
<keyword evidence="3" id="KW-1003">Cell membrane</keyword>
<feature type="region of interest" description="Disordered" evidence="7">
    <location>
        <begin position="250"/>
        <end position="281"/>
    </location>
</feature>
<feature type="transmembrane region" description="Helical" evidence="8">
    <location>
        <begin position="366"/>
        <end position="391"/>
    </location>
</feature>
<dbReference type="Gene3D" id="1.10.1760.20">
    <property type="match status" value="1"/>
</dbReference>
<dbReference type="GO" id="GO:0005886">
    <property type="term" value="C:plasma membrane"/>
    <property type="evidence" value="ECO:0007669"/>
    <property type="project" value="UniProtKB-SubCell"/>
</dbReference>
<comment type="subcellular location">
    <subcellularLocation>
        <location evidence="1">Cell membrane</location>
        <topology evidence="1">Multi-pass membrane protein</topology>
    </subcellularLocation>
</comment>
<feature type="transmembrane region" description="Helical" evidence="8">
    <location>
        <begin position="470"/>
        <end position="494"/>
    </location>
</feature>
<evidence type="ECO:0000256" key="5">
    <source>
        <dbReference type="ARBA" id="ARBA00022989"/>
    </source>
</evidence>
<feature type="transmembrane region" description="Helical" evidence="8">
    <location>
        <begin position="311"/>
        <end position="333"/>
    </location>
</feature>
<gene>
    <name evidence="9" type="ORF">RSPPHO_00175</name>
</gene>
<dbReference type="GO" id="GO:0000041">
    <property type="term" value="P:transition metal ion transport"/>
    <property type="evidence" value="ECO:0007669"/>
    <property type="project" value="InterPro"/>
</dbReference>
<evidence type="ECO:0000313" key="10">
    <source>
        <dbReference type="Proteomes" id="UP000033220"/>
    </source>
</evidence>
<dbReference type="Pfam" id="PF10670">
    <property type="entry name" value="DUF4198"/>
    <property type="match status" value="1"/>
</dbReference>
<dbReference type="eggNOG" id="COG5266">
    <property type="taxonomic scope" value="Bacteria"/>
</dbReference>
<keyword evidence="4 8" id="KW-0812">Transmembrane</keyword>
<feature type="region of interest" description="Disordered" evidence="7">
    <location>
        <begin position="1"/>
        <end position="20"/>
    </location>
</feature>
<evidence type="ECO:0000256" key="3">
    <source>
        <dbReference type="ARBA" id="ARBA00022475"/>
    </source>
</evidence>
<dbReference type="InterPro" id="IPR019613">
    <property type="entry name" value="DUF4198"/>
</dbReference>
<feature type="compositionally biased region" description="Basic residues" evidence="7">
    <location>
        <begin position="254"/>
        <end position="265"/>
    </location>
</feature>
<dbReference type="AlphaFoldDB" id="H6SMB8"/>
<keyword evidence="5 8" id="KW-1133">Transmembrane helix</keyword>
<name>H6SMB8_PARPM</name>
<dbReference type="PANTHER" id="PTHR34229">
    <property type="entry name" value="METAL TRANSPORT PROTEIN HI_1621-RELATED"/>
    <property type="match status" value="1"/>
</dbReference>
<feature type="transmembrane region" description="Helical" evidence="8">
    <location>
        <begin position="340"/>
        <end position="360"/>
    </location>
</feature>
<dbReference type="PATRIC" id="fig|1150469.3.peg.223"/>
<dbReference type="NCBIfam" id="NF004905">
    <property type="entry name" value="PRK06265.1-5"/>
    <property type="match status" value="1"/>
</dbReference>
<evidence type="ECO:0000256" key="8">
    <source>
        <dbReference type="SAM" id="Phobius"/>
    </source>
</evidence>
<dbReference type="Proteomes" id="UP000033220">
    <property type="component" value="Chromosome DSM 122"/>
</dbReference>